<keyword evidence="7" id="KW-1185">Reference proteome</keyword>
<accession>A0A0M4JT93</accession>
<dbReference type="PATRIC" id="fig|362837.3.peg.1021"/>
<dbReference type="EMBL" id="CP012622">
    <property type="protein sequence ID" value="ALD66910.1"/>
    <property type="molecule type" value="Genomic_DNA"/>
</dbReference>
<dbReference type="PANTHER" id="PTHR43527">
    <property type="entry name" value="4-DIPHOSPHOCYTIDYL-2-C-METHYL-D-ERYTHRITOL KINASE, CHLOROPLASTIC"/>
    <property type="match status" value="1"/>
</dbReference>
<dbReference type="Proteomes" id="UP000063919">
    <property type="component" value="Chromosome"/>
</dbReference>
<dbReference type="AlphaFoldDB" id="A0A0M4JT93"/>
<evidence type="ECO:0000313" key="7">
    <source>
        <dbReference type="Proteomes" id="UP000063919"/>
    </source>
</evidence>
<keyword evidence="2" id="KW-0547">Nucleotide-binding</keyword>
<evidence type="ECO:0000256" key="3">
    <source>
        <dbReference type="ARBA" id="ARBA00022777"/>
    </source>
</evidence>
<dbReference type="OrthoDB" id="389264at2"/>
<dbReference type="KEGG" id="scj:SCANT_v1c10040"/>
<dbReference type="Pfam" id="PF00288">
    <property type="entry name" value="GHMP_kinases_N"/>
    <property type="match status" value="1"/>
</dbReference>
<evidence type="ECO:0000259" key="5">
    <source>
        <dbReference type="Pfam" id="PF00288"/>
    </source>
</evidence>
<feature type="domain" description="GHMP kinase N-terminal" evidence="5">
    <location>
        <begin position="62"/>
        <end position="110"/>
    </location>
</feature>
<dbReference type="RefSeq" id="WP_053946647.1">
    <property type="nucleotide sequence ID" value="NZ_CP012622.1"/>
</dbReference>
<protein>
    <submittedName>
        <fullName evidence="6">4-diphosphocytidyl-2-C-methyl-D-erythritol kinase</fullName>
    </submittedName>
</protein>
<dbReference type="InterPro" id="IPR014721">
    <property type="entry name" value="Ribsml_uS5_D2-typ_fold_subgr"/>
</dbReference>
<dbReference type="SUPFAM" id="SSF54211">
    <property type="entry name" value="Ribosomal protein S5 domain 2-like"/>
    <property type="match status" value="1"/>
</dbReference>
<evidence type="ECO:0000256" key="4">
    <source>
        <dbReference type="ARBA" id="ARBA00022840"/>
    </source>
</evidence>
<gene>
    <name evidence="6" type="primary">ispE</name>
    <name evidence="6" type="ORF">SCANT_v1c10040</name>
</gene>
<dbReference type="InterPro" id="IPR006204">
    <property type="entry name" value="GHMP_kinase_N_dom"/>
</dbReference>
<dbReference type="STRING" id="362837.SCANT_v1c10040"/>
<name>A0A0M4JT93_9MOLU</name>
<keyword evidence="4" id="KW-0067">ATP-binding</keyword>
<evidence type="ECO:0000313" key="6">
    <source>
        <dbReference type="EMBL" id="ALD66910.1"/>
    </source>
</evidence>
<dbReference type="GO" id="GO:0050515">
    <property type="term" value="F:4-(cytidine 5'-diphospho)-2-C-methyl-D-erythritol kinase activity"/>
    <property type="evidence" value="ECO:0007669"/>
    <property type="project" value="TreeGrafter"/>
</dbReference>
<reference evidence="6 7" key="1">
    <citation type="journal article" date="2015" name="Genome Announc.">
        <title>Complete Genome Sequence of Spiroplasma cantharicola CC-1T (DSM 21588), a Bacterium Isolated from Soldier Beetle (Cantharis carolinus).</title>
        <authorList>
            <person name="Lo W.S."/>
            <person name="Liu P.Y."/>
            <person name="Kuo C.H."/>
        </authorList>
    </citation>
    <scope>NUCLEOTIDE SEQUENCE [LARGE SCALE GENOMIC DNA]</scope>
    <source>
        <strain evidence="6 7">CC-1</strain>
    </source>
</reference>
<dbReference type="InterPro" id="IPR020568">
    <property type="entry name" value="Ribosomal_Su5_D2-typ_SF"/>
</dbReference>
<keyword evidence="3 6" id="KW-0418">Kinase</keyword>
<evidence type="ECO:0000256" key="2">
    <source>
        <dbReference type="ARBA" id="ARBA00022741"/>
    </source>
</evidence>
<proteinExistence type="predicted"/>
<keyword evidence="1" id="KW-0808">Transferase</keyword>
<dbReference type="Gene3D" id="3.30.230.10">
    <property type="match status" value="1"/>
</dbReference>
<evidence type="ECO:0000256" key="1">
    <source>
        <dbReference type="ARBA" id="ARBA00022679"/>
    </source>
</evidence>
<sequence length="226" mass="26089">MLIKSYAKVNLNLKVSKKKKNLHKINSIFTIVPDLYDEIEIVESNETQDLITCNFKELEKKNFIYTVLNYLRDKKIITSYYNIKIFKNIPIGSGLGGGSSNAIAVAKYFTNNIKILKKISKTIGTDCYFFIWNFSTARVKSYGNKVKKIPDKIQIKFEDLIFTKVKCDTKKVYEKFDEIKGWKNKCEKNMLEIPALELYPTLIKYKELGQLSGSGSTFIKKTSLLK</sequence>
<organism evidence="6 7">
    <name type="scientific">Spiroplasma cantharicola</name>
    <dbReference type="NCBI Taxonomy" id="362837"/>
    <lineage>
        <taxon>Bacteria</taxon>
        <taxon>Bacillati</taxon>
        <taxon>Mycoplasmatota</taxon>
        <taxon>Mollicutes</taxon>
        <taxon>Entomoplasmatales</taxon>
        <taxon>Spiroplasmataceae</taxon>
        <taxon>Spiroplasma</taxon>
    </lineage>
</organism>
<dbReference type="PANTHER" id="PTHR43527:SF2">
    <property type="entry name" value="4-DIPHOSPHOCYTIDYL-2-C-METHYL-D-ERYTHRITOL KINASE, CHLOROPLASTIC"/>
    <property type="match status" value="1"/>
</dbReference>
<dbReference type="GO" id="GO:0005524">
    <property type="term" value="F:ATP binding"/>
    <property type="evidence" value="ECO:0007669"/>
    <property type="project" value="UniProtKB-KW"/>
</dbReference>